<evidence type="ECO:0000313" key="2">
    <source>
        <dbReference type="Proteomes" id="UP001200642"/>
    </source>
</evidence>
<evidence type="ECO:0008006" key="3">
    <source>
        <dbReference type="Google" id="ProtNLM"/>
    </source>
</evidence>
<accession>A0AAE3EVE7</accession>
<dbReference type="RefSeq" id="WP_317901551.1">
    <property type="nucleotide sequence ID" value="NZ_JAIRBC010000008.1"/>
</dbReference>
<evidence type="ECO:0000313" key="1">
    <source>
        <dbReference type="EMBL" id="MCG2460406.1"/>
    </source>
</evidence>
<protein>
    <recommendedName>
        <fullName evidence="3">Two component regulator propeller</fullName>
    </recommendedName>
</protein>
<comment type="caution">
    <text evidence="1">The sequence shown here is derived from an EMBL/GenBank/DDBJ whole genome shotgun (WGS) entry which is preliminary data.</text>
</comment>
<gene>
    <name evidence="1" type="ORF">K8352_06580</name>
</gene>
<proteinExistence type="predicted"/>
<dbReference type="Proteomes" id="UP001200642">
    <property type="component" value="Unassembled WGS sequence"/>
</dbReference>
<dbReference type="Gene3D" id="2.130.10.10">
    <property type="entry name" value="YVTN repeat-like/Quinoprotein amine dehydrogenase"/>
    <property type="match status" value="1"/>
</dbReference>
<dbReference type="EMBL" id="JAIRBC010000008">
    <property type="protein sequence ID" value="MCG2460406.1"/>
    <property type="molecule type" value="Genomic_DNA"/>
</dbReference>
<name>A0AAE3EVE7_9FLAO</name>
<sequence>MRTILSIAIVFICCSFQSDPGNEKFRQDVAVMHGKTNGLPEGAIDHIEISKLGPMATALGNSYLWNGDQWVKSNTEEKGKTFSVVKNLPQGSGKILSRTTYMGKVYVGCENGLFVQKPKDAWQQVLPADENYSWALKNVAALTVDSNGNLWFGSKEGIGKNVDGKWHLYTGKEGVPYTRFTCASPGSHGEVWFGTENGAVRAKNDYFYYRTSRRWLPNNYVRDIAVDHDGTAWIATNKGISQIIAQEMTYAEKAAYFTKQVEDRHNRMGFICQSQLLEQFDIATSQLAISDNDGQYTAMYGAAQAFRYALTGDKQAKELADRSFKALKWLVDITPEPGFPARVIIPVDWHEPVNEEYSREYNKKRQENDPFWKDIYPRFPLSADGKYRWKCDTSSDELAGHYFYYGIYYDLVAETPEEKAAVKQVVADMTDHLIRHGFKLVDYDGKPTRWGSFDSDYFNSIWGWDQRGLNSMMMLSFLNVASHVTGNPKYEKVAKKLRDEEHYHINAMHPKEYFPPENVVPWDNNLGLMSFYGLLNYEKDPELLIMYRISLEFAWLNVSKQKNAFWDGLYGAMANSFNEKVRNGYFHTDDLFKENPLFAKSALKEYGKSSLDPKYMKETLQRIPLDLIGYEMDNTHRLDILFDPTPGQKKDMGWRVDTYALPIDERGHVRLDRDAFDLHDSEGNGFSEQEGTFYLLPYYFAAYHHLLGD</sequence>
<dbReference type="Pfam" id="PF07494">
    <property type="entry name" value="Reg_prop"/>
    <property type="match status" value="1"/>
</dbReference>
<dbReference type="InterPro" id="IPR011110">
    <property type="entry name" value="Reg_prop"/>
</dbReference>
<dbReference type="InterPro" id="IPR015943">
    <property type="entry name" value="WD40/YVTN_repeat-like_dom_sf"/>
</dbReference>
<dbReference type="SUPFAM" id="SSF63829">
    <property type="entry name" value="Calcium-dependent phosphotriesterase"/>
    <property type="match status" value="1"/>
</dbReference>
<keyword evidence="2" id="KW-1185">Reference proteome</keyword>
<organism evidence="1 2">
    <name type="scientific">Cerina litoralis</name>
    <dbReference type="NCBI Taxonomy" id="2874477"/>
    <lineage>
        <taxon>Bacteria</taxon>
        <taxon>Pseudomonadati</taxon>
        <taxon>Bacteroidota</taxon>
        <taxon>Flavobacteriia</taxon>
        <taxon>Flavobacteriales</taxon>
        <taxon>Flavobacteriaceae</taxon>
        <taxon>Cerina</taxon>
    </lineage>
</organism>
<reference evidence="1" key="1">
    <citation type="submission" date="2023-02" db="EMBL/GenBank/DDBJ databases">
        <title>Genome of Flavobacteriaceae gen. nov. sp. strain F89.</title>
        <authorList>
            <person name="Wang Y."/>
        </authorList>
    </citation>
    <scope>NUCLEOTIDE SEQUENCE</scope>
    <source>
        <strain evidence="1">F89</strain>
    </source>
</reference>
<dbReference type="AlphaFoldDB" id="A0AAE3EVE7"/>